<evidence type="ECO:0000256" key="1">
    <source>
        <dbReference type="SAM" id="SignalP"/>
    </source>
</evidence>
<dbReference type="AlphaFoldDB" id="A0A1S7LFR3"/>
<keyword evidence="1" id="KW-0732">Signal</keyword>
<gene>
    <name evidence="2" type="ORF">MAGMO_1604</name>
</gene>
<proteinExistence type="predicted"/>
<sequence length="185" mass="19911">MATPRKKLSIVMGLAALTMVATVTTTRDAEAFFWNGPGWGSPWNGPGWGGPFGGPGWGGPFNGPFNGPWSGPGWGNPYYGYGAPHYGYGAPRYAAPYYPGSYGPAMTAPSQRFTDRDVAMLKQKLGVAPHQEEAWNQLVTAVKGLAPNASLLKDPKVNAAYQGLMAVLNPQQRMMAENFKQSLVW</sequence>
<name>A0A1S7LFR3_MAGMO</name>
<feature type="signal peptide" evidence="1">
    <location>
        <begin position="1"/>
        <end position="23"/>
    </location>
</feature>
<dbReference type="EMBL" id="LO017727">
    <property type="protein sequence ID" value="CRH05790.1"/>
    <property type="molecule type" value="Genomic_DNA"/>
</dbReference>
<reference evidence="2" key="1">
    <citation type="submission" date="2015-04" db="EMBL/GenBank/DDBJ databases">
        <authorList>
            <person name="Syromyatnikov M.Y."/>
            <person name="Popov V.N."/>
        </authorList>
    </citation>
    <scope>NUCLEOTIDE SEQUENCE</scope>
    <source>
        <strain evidence="2">MO-1</strain>
    </source>
</reference>
<accession>A0A1S7LFR3</accession>
<feature type="chain" id="PRO_5012774647" evidence="1">
    <location>
        <begin position="24"/>
        <end position="185"/>
    </location>
</feature>
<organism evidence="2">
    <name type="scientific">Magnetococcus massalia (strain MO-1)</name>
    <dbReference type="NCBI Taxonomy" id="451514"/>
    <lineage>
        <taxon>Bacteria</taxon>
        <taxon>Pseudomonadati</taxon>
        <taxon>Pseudomonadota</taxon>
        <taxon>Magnetococcia</taxon>
        <taxon>Magnetococcales</taxon>
        <taxon>Magnetococcaceae</taxon>
        <taxon>Magnetococcus</taxon>
    </lineage>
</organism>
<evidence type="ECO:0000313" key="2">
    <source>
        <dbReference type="EMBL" id="CRH05790.1"/>
    </source>
</evidence>
<protein>
    <submittedName>
        <fullName evidence="2">Uncharacterized protein</fullName>
    </submittedName>
</protein>